<evidence type="ECO:0000313" key="3">
    <source>
        <dbReference type="Proteomes" id="UP000317043"/>
    </source>
</evidence>
<evidence type="ECO:0000259" key="1">
    <source>
        <dbReference type="SMART" id="SM00347"/>
    </source>
</evidence>
<keyword evidence="3" id="KW-1185">Reference proteome</keyword>
<dbReference type="InterPro" id="IPR039422">
    <property type="entry name" value="MarR/SlyA-like"/>
</dbReference>
<dbReference type="InterPro" id="IPR036388">
    <property type="entry name" value="WH-like_DNA-bd_sf"/>
</dbReference>
<dbReference type="AlphaFoldDB" id="A0A543B0E7"/>
<organism evidence="2 3">
    <name type="scientific">Stackebrandtia endophytica</name>
    <dbReference type="NCBI Taxonomy" id="1496996"/>
    <lineage>
        <taxon>Bacteria</taxon>
        <taxon>Bacillati</taxon>
        <taxon>Actinomycetota</taxon>
        <taxon>Actinomycetes</taxon>
        <taxon>Glycomycetales</taxon>
        <taxon>Glycomycetaceae</taxon>
        <taxon>Stackebrandtia</taxon>
    </lineage>
</organism>
<gene>
    <name evidence="2" type="ORF">FB566_3812</name>
</gene>
<dbReference type="SMART" id="SM00347">
    <property type="entry name" value="HTH_MARR"/>
    <property type="match status" value="1"/>
</dbReference>
<dbReference type="InParanoid" id="A0A543B0E7"/>
<dbReference type="GO" id="GO:0006950">
    <property type="term" value="P:response to stress"/>
    <property type="evidence" value="ECO:0007669"/>
    <property type="project" value="TreeGrafter"/>
</dbReference>
<comment type="caution">
    <text evidence="2">The sequence shown here is derived from an EMBL/GenBank/DDBJ whole genome shotgun (WGS) entry which is preliminary data.</text>
</comment>
<dbReference type="RefSeq" id="WP_142042350.1">
    <property type="nucleotide sequence ID" value="NZ_JBHTGS010000004.1"/>
</dbReference>
<dbReference type="Proteomes" id="UP000317043">
    <property type="component" value="Unassembled WGS sequence"/>
</dbReference>
<protein>
    <submittedName>
        <fullName evidence="2">MarR family protein</fullName>
    </submittedName>
</protein>
<dbReference type="SUPFAM" id="SSF46785">
    <property type="entry name" value="Winged helix' DNA-binding domain"/>
    <property type="match status" value="1"/>
</dbReference>
<reference evidence="2 3" key="1">
    <citation type="submission" date="2019-06" db="EMBL/GenBank/DDBJ databases">
        <title>Sequencing the genomes of 1000 actinobacteria strains.</title>
        <authorList>
            <person name="Klenk H.-P."/>
        </authorList>
    </citation>
    <scope>NUCLEOTIDE SEQUENCE [LARGE SCALE GENOMIC DNA]</scope>
    <source>
        <strain evidence="2 3">DSM 45928</strain>
    </source>
</reference>
<proteinExistence type="predicted"/>
<accession>A0A543B0E7</accession>
<dbReference type="Gene3D" id="1.10.10.10">
    <property type="entry name" value="Winged helix-like DNA-binding domain superfamily/Winged helix DNA-binding domain"/>
    <property type="match status" value="1"/>
</dbReference>
<sequence length="163" mass="18525">MSELTPPDYAITVERAMSRIRRSQSRRALAKLAEHSDPAILEAVDAVAALTEAGETASVGLVAERLDLDQPRASRLVTRAVDQGLLHREVDEIDRRRRPLWVTEAGHRRLDRARRFRAERFASAMADWSEPDQIEFARLLTRFTTDYTRGTHVDSRTSGKKET</sequence>
<dbReference type="InterPro" id="IPR036390">
    <property type="entry name" value="WH_DNA-bd_sf"/>
</dbReference>
<evidence type="ECO:0000313" key="2">
    <source>
        <dbReference type="EMBL" id="TQL78230.1"/>
    </source>
</evidence>
<feature type="domain" description="HTH marR-type" evidence="1">
    <location>
        <begin position="33"/>
        <end position="133"/>
    </location>
</feature>
<dbReference type="GO" id="GO:0003700">
    <property type="term" value="F:DNA-binding transcription factor activity"/>
    <property type="evidence" value="ECO:0007669"/>
    <property type="project" value="InterPro"/>
</dbReference>
<dbReference type="PANTHER" id="PTHR33164">
    <property type="entry name" value="TRANSCRIPTIONAL REGULATOR, MARR FAMILY"/>
    <property type="match status" value="1"/>
</dbReference>
<dbReference type="InterPro" id="IPR000835">
    <property type="entry name" value="HTH_MarR-typ"/>
</dbReference>
<dbReference type="OrthoDB" id="7774677at2"/>
<dbReference type="EMBL" id="VFOW01000001">
    <property type="protein sequence ID" value="TQL78230.1"/>
    <property type="molecule type" value="Genomic_DNA"/>
</dbReference>
<dbReference type="Pfam" id="PF12802">
    <property type="entry name" value="MarR_2"/>
    <property type="match status" value="1"/>
</dbReference>
<name>A0A543B0E7_9ACTN</name>
<dbReference type="PANTHER" id="PTHR33164:SF57">
    <property type="entry name" value="MARR-FAMILY TRANSCRIPTIONAL REGULATOR"/>
    <property type="match status" value="1"/>
</dbReference>